<dbReference type="InterPro" id="IPR002611">
    <property type="entry name" value="IstB_ATP-bd"/>
</dbReference>
<dbReference type="InterPro" id="IPR003593">
    <property type="entry name" value="AAA+_ATPase"/>
</dbReference>
<dbReference type="CDD" id="cd00009">
    <property type="entry name" value="AAA"/>
    <property type="match status" value="1"/>
</dbReference>
<dbReference type="SMART" id="SM00382">
    <property type="entry name" value="AAA"/>
    <property type="match status" value="1"/>
</dbReference>
<dbReference type="PANTHER" id="PTHR30050">
    <property type="entry name" value="CHROMOSOMAL REPLICATION INITIATOR PROTEIN DNAA"/>
    <property type="match status" value="1"/>
</dbReference>
<reference evidence="2" key="1">
    <citation type="journal article" date="2023" name="Int. J. Syst. Evol. Microbiol.">
        <title>&lt;i&gt;Holtiella tumoricola&lt;/i&gt; gen. nov. sp. nov., isolated from a human clinical sample.</title>
        <authorList>
            <person name="Allen-Vercoe E."/>
            <person name="Daigneault M.C."/>
            <person name="Vancuren S.J."/>
            <person name="Cochrane K."/>
            <person name="O'Neal L.L."/>
            <person name="Sankaranarayanan K."/>
            <person name="Lawson P.A."/>
        </authorList>
    </citation>
    <scope>NUCLEOTIDE SEQUENCE</scope>
    <source>
        <strain evidence="2">CC70A</strain>
    </source>
</reference>
<accession>A0AA42IYY2</accession>
<dbReference type="PANTHER" id="PTHR30050:SF4">
    <property type="entry name" value="ATP-BINDING PROTEIN RV3427C IN INSERTION SEQUENCE-RELATED"/>
    <property type="match status" value="1"/>
</dbReference>
<evidence type="ECO:0000313" key="2">
    <source>
        <dbReference type="EMBL" id="MDA3730036.1"/>
    </source>
</evidence>
<dbReference type="GO" id="GO:0006260">
    <property type="term" value="P:DNA replication"/>
    <property type="evidence" value="ECO:0007669"/>
    <property type="project" value="TreeGrafter"/>
</dbReference>
<comment type="caution">
    <text evidence="2">The sequence shown here is derived from an EMBL/GenBank/DDBJ whole genome shotgun (WGS) entry which is preliminary data.</text>
</comment>
<dbReference type="Gene3D" id="3.40.50.300">
    <property type="entry name" value="P-loop containing nucleotide triphosphate hydrolases"/>
    <property type="match status" value="1"/>
</dbReference>
<dbReference type="SUPFAM" id="SSF52540">
    <property type="entry name" value="P-loop containing nucleoside triphosphate hydrolases"/>
    <property type="match status" value="1"/>
</dbReference>
<dbReference type="Pfam" id="PF01695">
    <property type="entry name" value="IstB_IS21"/>
    <property type="match status" value="1"/>
</dbReference>
<keyword evidence="2" id="KW-0067">ATP-binding</keyword>
<dbReference type="GO" id="GO:0005524">
    <property type="term" value="F:ATP binding"/>
    <property type="evidence" value="ECO:0007669"/>
    <property type="project" value="UniProtKB-KW"/>
</dbReference>
<keyword evidence="3" id="KW-1185">Reference proteome</keyword>
<proteinExistence type="predicted"/>
<organism evidence="2 3">
    <name type="scientific">Holtiella tumoricola</name>
    <dbReference type="NCBI Taxonomy" id="3018743"/>
    <lineage>
        <taxon>Bacteria</taxon>
        <taxon>Bacillati</taxon>
        <taxon>Bacillota</taxon>
        <taxon>Clostridia</taxon>
        <taxon>Lachnospirales</taxon>
        <taxon>Cellulosilyticaceae</taxon>
        <taxon>Holtiella</taxon>
    </lineage>
</organism>
<dbReference type="NCBIfam" id="NF005992">
    <property type="entry name" value="PRK08116.1"/>
    <property type="match status" value="1"/>
</dbReference>
<dbReference type="EMBL" id="JAQIFT010000007">
    <property type="protein sequence ID" value="MDA3730036.1"/>
    <property type="molecule type" value="Genomic_DNA"/>
</dbReference>
<dbReference type="Proteomes" id="UP001169242">
    <property type="component" value="Unassembled WGS sequence"/>
</dbReference>
<feature type="domain" description="AAA+ ATPase" evidence="1">
    <location>
        <begin position="120"/>
        <end position="258"/>
    </location>
</feature>
<dbReference type="RefSeq" id="WP_271010779.1">
    <property type="nucleotide sequence ID" value="NZ_JAQIFT010000007.1"/>
</dbReference>
<dbReference type="AlphaFoldDB" id="A0AA42IYY2"/>
<evidence type="ECO:0000259" key="1">
    <source>
        <dbReference type="SMART" id="SM00382"/>
    </source>
</evidence>
<keyword evidence="2" id="KW-0547">Nucleotide-binding</keyword>
<sequence>MEEIANIIQQKVMIHTAGLDLQCKICSNCGTPIEHVITFNGVPRKVATNCKCRAEAYKKKLADEANQERLRKIEKLKVCSLMDEGFRKCTFENWEHTKESEWLYNIGLKYCENWKQAKEKNQGMLLHGVPGTGKSYLSFCIANYLIDQFVPVIATSSINIINKIYEGYGRNGELGELEIINLIQEASLLILDDLGAEHSGRSGKEKQIIYSILDARIRAKKPMIITTNLNVQQLKEKLTGSDGVARSFDRIVEACQPLEVIGTSRRIKKAADNQRCFKQLIS</sequence>
<evidence type="ECO:0000313" key="3">
    <source>
        <dbReference type="Proteomes" id="UP001169242"/>
    </source>
</evidence>
<protein>
    <submittedName>
        <fullName evidence="2">ATP-binding protein</fullName>
    </submittedName>
</protein>
<name>A0AA42IYY2_9FIRM</name>
<gene>
    <name evidence="2" type="ORF">PBV87_00725</name>
</gene>
<dbReference type="InterPro" id="IPR027417">
    <property type="entry name" value="P-loop_NTPase"/>
</dbReference>